<accession>A0AAV8TIL0</accession>
<proteinExistence type="predicted"/>
<protein>
    <submittedName>
        <fullName evidence="1">Uncharacterized protein</fullName>
    </submittedName>
</protein>
<evidence type="ECO:0000313" key="2">
    <source>
        <dbReference type="Proteomes" id="UP001159364"/>
    </source>
</evidence>
<dbReference type="AlphaFoldDB" id="A0AAV8TIL0"/>
<dbReference type="EMBL" id="JAIWQS010000005">
    <property type="protein sequence ID" value="KAJ8765979.1"/>
    <property type="molecule type" value="Genomic_DNA"/>
</dbReference>
<comment type="caution">
    <text evidence="1">The sequence shown here is derived from an EMBL/GenBank/DDBJ whole genome shotgun (WGS) entry which is preliminary data.</text>
</comment>
<dbReference type="Proteomes" id="UP001159364">
    <property type="component" value="Linkage Group LG05"/>
</dbReference>
<keyword evidence="2" id="KW-1185">Reference proteome</keyword>
<organism evidence="1 2">
    <name type="scientific">Erythroxylum novogranatense</name>
    <dbReference type="NCBI Taxonomy" id="1862640"/>
    <lineage>
        <taxon>Eukaryota</taxon>
        <taxon>Viridiplantae</taxon>
        <taxon>Streptophyta</taxon>
        <taxon>Embryophyta</taxon>
        <taxon>Tracheophyta</taxon>
        <taxon>Spermatophyta</taxon>
        <taxon>Magnoliopsida</taxon>
        <taxon>eudicotyledons</taxon>
        <taxon>Gunneridae</taxon>
        <taxon>Pentapetalae</taxon>
        <taxon>rosids</taxon>
        <taxon>fabids</taxon>
        <taxon>Malpighiales</taxon>
        <taxon>Erythroxylaceae</taxon>
        <taxon>Erythroxylum</taxon>
    </lineage>
</organism>
<name>A0AAV8TIL0_9ROSI</name>
<gene>
    <name evidence="1" type="ORF">K2173_020495</name>
</gene>
<reference evidence="1 2" key="1">
    <citation type="submission" date="2021-09" db="EMBL/GenBank/DDBJ databases">
        <title>Genomic insights and catalytic innovation underlie evolution of tropane alkaloids biosynthesis.</title>
        <authorList>
            <person name="Wang Y.-J."/>
            <person name="Tian T."/>
            <person name="Huang J.-P."/>
            <person name="Huang S.-X."/>
        </authorList>
    </citation>
    <scope>NUCLEOTIDE SEQUENCE [LARGE SCALE GENOMIC DNA]</scope>
    <source>
        <strain evidence="1">KIB-2018</strain>
        <tissue evidence="1">Leaf</tissue>
    </source>
</reference>
<evidence type="ECO:0000313" key="1">
    <source>
        <dbReference type="EMBL" id="KAJ8765979.1"/>
    </source>
</evidence>
<sequence length="78" mass="8965">MEGEYKKTPKRPEVRIPPPRGQIKLIPASFFWQALDRTGKENVDGQVVSVGRFTTQHNTVFTLAPYARGHPIYMEHDQ</sequence>